<feature type="compositionally biased region" description="Polar residues" evidence="2">
    <location>
        <begin position="21"/>
        <end position="42"/>
    </location>
</feature>
<keyword evidence="1" id="KW-0802">TPR repeat</keyword>
<dbReference type="EMBL" id="JBJXBP010000006">
    <property type="protein sequence ID" value="KAL3825000.1"/>
    <property type="molecule type" value="Genomic_DNA"/>
</dbReference>
<dbReference type="AlphaFoldDB" id="A0ABD3SKH9"/>
<evidence type="ECO:0000313" key="4">
    <source>
        <dbReference type="Proteomes" id="UP001634393"/>
    </source>
</evidence>
<accession>A0ABD3SKH9</accession>
<dbReference type="Proteomes" id="UP001634393">
    <property type="component" value="Unassembled WGS sequence"/>
</dbReference>
<sequence>MAAATTALPHPHLYRMKMKSSHPSFTSPIANYPNRINCSDSSRGFGPKSKNADSKKIKSPPKQSSTTLPNQAPGLSSPNGGKIKYTSTGDLEFEQRLQAVRKSALEQKKVEKENQYGVIDYDAPTESNNSTIGLGTKIGVGVAVAVFGLVFALGDFLPTGSVSPTEEAAKVNKISAEERTYLEKRLTGFEETLGISPEDSTALEGAAVTLTEMREYKRASPLLEKLAEASETIDFEILRGLTNALLAGGKPDEAVQVLLASRERLSREKNVGNNDGSTVETRSNVDPVQVELLLGKAYSDWGHISDAVSVYDQLISSHPDDFRGYLAKARFFAPDKAKLLVDKYSR</sequence>
<dbReference type="Gene3D" id="1.25.40.10">
    <property type="entry name" value="Tetratricopeptide repeat domain"/>
    <property type="match status" value="1"/>
</dbReference>
<dbReference type="InterPro" id="IPR019734">
    <property type="entry name" value="TPR_rpt"/>
</dbReference>
<dbReference type="SUPFAM" id="SSF48452">
    <property type="entry name" value="TPR-like"/>
    <property type="match status" value="1"/>
</dbReference>
<evidence type="ECO:0000313" key="3">
    <source>
        <dbReference type="EMBL" id="KAL3825000.1"/>
    </source>
</evidence>
<protein>
    <submittedName>
        <fullName evidence="3">Uncharacterized protein</fullName>
    </submittedName>
</protein>
<proteinExistence type="predicted"/>
<dbReference type="PROSITE" id="PS50005">
    <property type="entry name" value="TPR"/>
    <property type="match status" value="1"/>
</dbReference>
<name>A0ABD3SKH9_9LAMI</name>
<reference evidence="3 4" key="1">
    <citation type="submission" date="2024-12" db="EMBL/GenBank/DDBJ databases">
        <title>The unique morphological basis and parallel evolutionary history of personate flowers in Penstemon.</title>
        <authorList>
            <person name="Depatie T.H."/>
            <person name="Wessinger C.A."/>
        </authorList>
    </citation>
    <scope>NUCLEOTIDE SEQUENCE [LARGE SCALE GENOMIC DNA]</scope>
    <source>
        <strain evidence="3">WTNN_2</strain>
        <tissue evidence="3">Leaf</tissue>
    </source>
</reference>
<comment type="caution">
    <text evidence="3">The sequence shown here is derived from an EMBL/GenBank/DDBJ whole genome shotgun (WGS) entry which is preliminary data.</text>
</comment>
<feature type="region of interest" description="Disordered" evidence="2">
    <location>
        <begin position="19"/>
        <end position="86"/>
    </location>
</feature>
<keyword evidence="4" id="KW-1185">Reference proteome</keyword>
<gene>
    <name evidence="3" type="ORF">ACJIZ3_021029</name>
</gene>
<evidence type="ECO:0000256" key="1">
    <source>
        <dbReference type="PROSITE-ProRule" id="PRU00339"/>
    </source>
</evidence>
<dbReference type="InterPro" id="IPR011990">
    <property type="entry name" value="TPR-like_helical_dom_sf"/>
</dbReference>
<evidence type="ECO:0000256" key="2">
    <source>
        <dbReference type="SAM" id="MobiDB-lite"/>
    </source>
</evidence>
<feature type="compositionally biased region" description="Polar residues" evidence="2">
    <location>
        <begin position="66"/>
        <end position="86"/>
    </location>
</feature>
<feature type="repeat" description="TPR" evidence="1">
    <location>
        <begin position="288"/>
        <end position="321"/>
    </location>
</feature>
<organism evidence="3 4">
    <name type="scientific">Penstemon smallii</name>
    <dbReference type="NCBI Taxonomy" id="265156"/>
    <lineage>
        <taxon>Eukaryota</taxon>
        <taxon>Viridiplantae</taxon>
        <taxon>Streptophyta</taxon>
        <taxon>Embryophyta</taxon>
        <taxon>Tracheophyta</taxon>
        <taxon>Spermatophyta</taxon>
        <taxon>Magnoliopsida</taxon>
        <taxon>eudicotyledons</taxon>
        <taxon>Gunneridae</taxon>
        <taxon>Pentapetalae</taxon>
        <taxon>asterids</taxon>
        <taxon>lamiids</taxon>
        <taxon>Lamiales</taxon>
        <taxon>Plantaginaceae</taxon>
        <taxon>Cheloneae</taxon>
        <taxon>Penstemon</taxon>
    </lineage>
</organism>